<evidence type="ECO:0000313" key="2">
    <source>
        <dbReference type="Proteomes" id="UP000821845"/>
    </source>
</evidence>
<dbReference type="Proteomes" id="UP000821845">
    <property type="component" value="Chromosome 8"/>
</dbReference>
<dbReference type="EMBL" id="CM023488">
    <property type="protein sequence ID" value="KAH6924472.1"/>
    <property type="molecule type" value="Genomic_DNA"/>
</dbReference>
<comment type="caution">
    <text evidence="1">The sequence shown here is derived from an EMBL/GenBank/DDBJ whole genome shotgun (WGS) entry which is preliminary data.</text>
</comment>
<protein>
    <submittedName>
        <fullName evidence="1">Uncharacterized protein</fullName>
    </submittedName>
</protein>
<reference evidence="1" key="1">
    <citation type="submission" date="2020-05" db="EMBL/GenBank/DDBJ databases">
        <title>Large-scale comparative analyses of tick genomes elucidate their genetic diversity and vector capacities.</title>
        <authorList>
            <person name="Jia N."/>
            <person name="Wang J."/>
            <person name="Shi W."/>
            <person name="Du L."/>
            <person name="Sun Y."/>
            <person name="Zhan W."/>
            <person name="Jiang J."/>
            <person name="Wang Q."/>
            <person name="Zhang B."/>
            <person name="Ji P."/>
            <person name="Sakyi L.B."/>
            <person name="Cui X."/>
            <person name="Yuan T."/>
            <person name="Jiang B."/>
            <person name="Yang W."/>
            <person name="Lam T.T.-Y."/>
            <person name="Chang Q."/>
            <person name="Ding S."/>
            <person name="Wang X."/>
            <person name="Zhu J."/>
            <person name="Ruan X."/>
            <person name="Zhao L."/>
            <person name="Wei J."/>
            <person name="Que T."/>
            <person name="Du C."/>
            <person name="Cheng J."/>
            <person name="Dai P."/>
            <person name="Han X."/>
            <person name="Huang E."/>
            <person name="Gao Y."/>
            <person name="Liu J."/>
            <person name="Shao H."/>
            <person name="Ye R."/>
            <person name="Li L."/>
            <person name="Wei W."/>
            <person name="Wang X."/>
            <person name="Wang C."/>
            <person name="Yang T."/>
            <person name="Huo Q."/>
            <person name="Li W."/>
            <person name="Guo W."/>
            <person name="Chen H."/>
            <person name="Zhou L."/>
            <person name="Ni X."/>
            <person name="Tian J."/>
            <person name="Zhou Y."/>
            <person name="Sheng Y."/>
            <person name="Liu T."/>
            <person name="Pan Y."/>
            <person name="Xia L."/>
            <person name="Li J."/>
            <person name="Zhao F."/>
            <person name="Cao W."/>
        </authorList>
    </citation>
    <scope>NUCLEOTIDE SEQUENCE</scope>
    <source>
        <strain evidence="1">Hyas-2018</strain>
    </source>
</reference>
<organism evidence="1 2">
    <name type="scientific">Hyalomma asiaticum</name>
    <name type="common">Tick</name>
    <dbReference type="NCBI Taxonomy" id="266040"/>
    <lineage>
        <taxon>Eukaryota</taxon>
        <taxon>Metazoa</taxon>
        <taxon>Ecdysozoa</taxon>
        <taxon>Arthropoda</taxon>
        <taxon>Chelicerata</taxon>
        <taxon>Arachnida</taxon>
        <taxon>Acari</taxon>
        <taxon>Parasitiformes</taxon>
        <taxon>Ixodida</taxon>
        <taxon>Ixodoidea</taxon>
        <taxon>Ixodidae</taxon>
        <taxon>Hyalomminae</taxon>
        <taxon>Hyalomma</taxon>
    </lineage>
</organism>
<gene>
    <name evidence="1" type="ORF">HPB50_018821</name>
</gene>
<sequence length="326" mass="35622">MGLSDAEFFWGHFLTCLIIGIVESVIVVILMTTFEYHGTTYAHGIDASLLTVSFIVFQIGLCLMIILITWVFPKGMLAPTSGKATVCGFDVARQRGQVRQRVSFCQQTDIFFDDMTCVENLLYFGSLKGARQRRLHNSAVETVRVVGLEDKVNSMPNQLSGGMKRRLSIAMTLVSEPDLLILDEPTAGMDPETRRNIWDTLQKVAKQRTLLLSSHDMEEADAIADQIIVMSSGSVVCSGSTAFLKKACGVGYKLTFAKVPKAFDLANVMGIVHKSVPQAVVEDENLEAVSVALGTMENTHFPGMFKALETSMARLGISGIGVTVLQ</sequence>
<name>A0ACB7RUA9_HYAAI</name>
<evidence type="ECO:0000313" key="1">
    <source>
        <dbReference type="EMBL" id="KAH6924472.1"/>
    </source>
</evidence>
<accession>A0ACB7RUA9</accession>
<proteinExistence type="predicted"/>
<keyword evidence="2" id="KW-1185">Reference proteome</keyword>